<protein>
    <submittedName>
        <fullName evidence="5">Molybdopterin dehydrogenase</fullName>
    </submittedName>
</protein>
<dbReference type="InterPro" id="IPR051312">
    <property type="entry name" value="Diverse_Substr_Oxidored"/>
</dbReference>
<dbReference type="GO" id="GO:0071949">
    <property type="term" value="F:FAD binding"/>
    <property type="evidence" value="ECO:0007669"/>
    <property type="project" value="InterPro"/>
</dbReference>
<dbReference type="InterPro" id="IPR005107">
    <property type="entry name" value="CO_DH_flav_C"/>
</dbReference>
<dbReference type="KEGG" id="kpf:IX53_01380"/>
<evidence type="ECO:0000313" key="5">
    <source>
        <dbReference type="EMBL" id="AKI96693.1"/>
    </source>
</evidence>
<dbReference type="Pfam" id="PF03450">
    <property type="entry name" value="CO_deh_flav_C"/>
    <property type="match status" value="1"/>
</dbReference>
<sequence>MSFKVLLPESEDELMTMLMYDNAELMAGGTDLLVRIRAGKVKPDKVISLAKIPDMDEIVDKGDRIRIGCKVTHAMALNSEIVQRNSPIMVLALREIGSPQIRNRGTIAGNIVNASPAGDSLVPLYLSNARVIIHGPKGERKLPIEEFIKGPGKTALSMGEYLRAVDFEKTGDWYPVFHKVGQRTALAIAIASLGMLIKKDKIRIVFGSVAPTVVRAYKAERFYERVNGDITVMDEFLERCLEYLSPIDDVRASAWYRKEVIKNLLKRTFDSWRKRVL</sequence>
<dbReference type="InterPro" id="IPR036318">
    <property type="entry name" value="FAD-bd_PCMH-like_sf"/>
</dbReference>
<dbReference type="RefSeq" id="WP_047753828.1">
    <property type="nucleotide sequence ID" value="NZ_CAJUHA010000022.1"/>
</dbReference>
<dbReference type="Pfam" id="PF00941">
    <property type="entry name" value="FAD_binding_5"/>
    <property type="match status" value="1"/>
</dbReference>
<dbReference type="SUPFAM" id="SSF55447">
    <property type="entry name" value="CO dehydrogenase flavoprotein C-terminal domain-like"/>
    <property type="match status" value="1"/>
</dbReference>
<keyword evidence="6" id="KW-1185">Reference proteome</keyword>
<keyword evidence="1" id="KW-0285">Flavoprotein</keyword>
<dbReference type="PANTHER" id="PTHR42659:SF2">
    <property type="entry name" value="XANTHINE DEHYDROGENASE SUBUNIT C-RELATED"/>
    <property type="match status" value="1"/>
</dbReference>
<feature type="domain" description="FAD-binding PCMH-type" evidence="4">
    <location>
        <begin position="1"/>
        <end position="172"/>
    </location>
</feature>
<dbReference type="InterPro" id="IPR016167">
    <property type="entry name" value="FAD-bd_PCMH_sub1"/>
</dbReference>
<dbReference type="AlphaFoldDB" id="A0A0G2ZD12"/>
<dbReference type="SMART" id="SM01092">
    <property type="entry name" value="CO_deh_flav_C"/>
    <property type="match status" value="1"/>
</dbReference>
<organism evidence="5 6">
    <name type="scientific">Kosmotoga pacifica</name>
    <dbReference type="NCBI Taxonomy" id="1330330"/>
    <lineage>
        <taxon>Bacteria</taxon>
        <taxon>Thermotogati</taxon>
        <taxon>Thermotogota</taxon>
        <taxon>Thermotogae</taxon>
        <taxon>Kosmotogales</taxon>
        <taxon>Kosmotogaceae</taxon>
        <taxon>Kosmotoga</taxon>
    </lineage>
</organism>
<dbReference type="PROSITE" id="PS51387">
    <property type="entry name" value="FAD_PCMH"/>
    <property type="match status" value="1"/>
</dbReference>
<evidence type="ECO:0000256" key="2">
    <source>
        <dbReference type="ARBA" id="ARBA00022827"/>
    </source>
</evidence>
<keyword evidence="2" id="KW-0274">FAD</keyword>
<dbReference type="GO" id="GO:0016491">
    <property type="term" value="F:oxidoreductase activity"/>
    <property type="evidence" value="ECO:0007669"/>
    <property type="project" value="UniProtKB-KW"/>
</dbReference>
<evidence type="ECO:0000256" key="3">
    <source>
        <dbReference type="ARBA" id="ARBA00023002"/>
    </source>
</evidence>
<proteinExistence type="predicted"/>
<dbReference type="Gene3D" id="3.30.390.50">
    <property type="entry name" value="CO dehydrogenase flavoprotein, C-terminal domain"/>
    <property type="match status" value="1"/>
</dbReference>
<dbReference type="PATRIC" id="fig|1330330.3.peg.280"/>
<evidence type="ECO:0000259" key="4">
    <source>
        <dbReference type="PROSITE" id="PS51387"/>
    </source>
</evidence>
<dbReference type="PANTHER" id="PTHR42659">
    <property type="entry name" value="XANTHINE DEHYDROGENASE SUBUNIT C-RELATED"/>
    <property type="match status" value="1"/>
</dbReference>
<evidence type="ECO:0000313" key="6">
    <source>
        <dbReference type="Proteomes" id="UP000035159"/>
    </source>
</evidence>
<gene>
    <name evidence="5" type="ORF">IX53_01380</name>
</gene>
<keyword evidence="3" id="KW-0560">Oxidoreductase</keyword>
<reference evidence="5 6" key="1">
    <citation type="submission" date="2015-04" db="EMBL/GenBank/DDBJ databases">
        <title>Complete Genome Sequence of Kosmotoga pacifica SLHLJ1.</title>
        <authorList>
            <person name="Jiang L.J."/>
            <person name="Shao Z.Z."/>
            <person name="Jebbar M."/>
        </authorList>
    </citation>
    <scope>NUCLEOTIDE SEQUENCE [LARGE SCALE GENOMIC DNA]</scope>
    <source>
        <strain evidence="5 6">SLHLJ1</strain>
    </source>
</reference>
<dbReference type="Proteomes" id="UP000035159">
    <property type="component" value="Chromosome"/>
</dbReference>
<dbReference type="Gene3D" id="3.30.43.10">
    <property type="entry name" value="Uridine Diphospho-n-acetylenolpyruvylglucosamine Reductase, domain 2"/>
    <property type="match status" value="1"/>
</dbReference>
<dbReference type="OrthoDB" id="9789842at2"/>
<dbReference type="STRING" id="1330330.IX53_01380"/>
<accession>A0A0G2ZD12</accession>
<dbReference type="InterPro" id="IPR016169">
    <property type="entry name" value="FAD-bd_PCMH_sub2"/>
</dbReference>
<dbReference type="EMBL" id="CP011232">
    <property type="protein sequence ID" value="AKI96693.1"/>
    <property type="molecule type" value="Genomic_DNA"/>
</dbReference>
<evidence type="ECO:0000256" key="1">
    <source>
        <dbReference type="ARBA" id="ARBA00022630"/>
    </source>
</evidence>
<dbReference type="InterPro" id="IPR002346">
    <property type="entry name" value="Mopterin_DH_FAD-bd"/>
</dbReference>
<dbReference type="InterPro" id="IPR016166">
    <property type="entry name" value="FAD-bd_PCMH"/>
</dbReference>
<dbReference type="InterPro" id="IPR036683">
    <property type="entry name" value="CO_DH_flav_C_dom_sf"/>
</dbReference>
<dbReference type="SUPFAM" id="SSF56176">
    <property type="entry name" value="FAD-binding/transporter-associated domain-like"/>
    <property type="match status" value="1"/>
</dbReference>
<name>A0A0G2ZD12_9BACT</name>
<dbReference type="Gene3D" id="3.30.465.10">
    <property type="match status" value="1"/>
</dbReference>